<proteinExistence type="predicted"/>
<dbReference type="PROSITE" id="PS51365">
    <property type="entry name" value="RENAL_DIPEPTIDASE_2"/>
    <property type="match status" value="1"/>
</dbReference>
<accession>A0A4Q9BEA8</accession>
<feature type="chain" id="PRO_5020849698" evidence="1">
    <location>
        <begin position="16"/>
        <end position="384"/>
    </location>
</feature>
<dbReference type="SUPFAM" id="SSF51556">
    <property type="entry name" value="Metallo-dependent hydrolases"/>
    <property type="match status" value="1"/>
</dbReference>
<reference evidence="2 3" key="1">
    <citation type="submission" date="2019-02" db="EMBL/GenBank/DDBJ databases">
        <title>Genome of a new Bacteroidetes strain.</title>
        <authorList>
            <person name="Pitt A."/>
        </authorList>
    </citation>
    <scope>NUCLEOTIDE SEQUENCE [LARGE SCALE GENOMIC DNA]</scope>
    <source>
        <strain evidence="2 3">103A-SOEBACH</strain>
    </source>
</reference>
<comment type="caution">
    <text evidence="2">The sequence shown here is derived from an EMBL/GenBank/DDBJ whole genome shotgun (WGS) entry which is preliminary data.</text>
</comment>
<dbReference type="InterPro" id="IPR032466">
    <property type="entry name" value="Metal_Hydrolase"/>
</dbReference>
<dbReference type="PROSITE" id="PS00869">
    <property type="entry name" value="RENAL_DIPEPTIDASE_1"/>
    <property type="match status" value="1"/>
</dbReference>
<keyword evidence="1" id="KW-0732">Signal</keyword>
<dbReference type="GO" id="GO:0070573">
    <property type="term" value="F:metallodipeptidase activity"/>
    <property type="evidence" value="ECO:0007669"/>
    <property type="project" value="InterPro"/>
</dbReference>
<organism evidence="2 3">
    <name type="scientific">Aquirufa antheringensis</name>
    <dbReference type="NCBI Taxonomy" id="2516559"/>
    <lineage>
        <taxon>Bacteria</taxon>
        <taxon>Pseudomonadati</taxon>
        <taxon>Bacteroidota</taxon>
        <taxon>Cytophagia</taxon>
        <taxon>Cytophagales</taxon>
        <taxon>Flectobacillaceae</taxon>
        <taxon>Aquirufa</taxon>
    </lineage>
</organism>
<dbReference type="AlphaFoldDB" id="A0A4Q9BEA8"/>
<name>A0A4Q9BEA8_9BACT</name>
<dbReference type="Gene3D" id="3.20.20.140">
    <property type="entry name" value="Metal-dependent hydrolases"/>
    <property type="match status" value="1"/>
</dbReference>
<dbReference type="InterPro" id="IPR000180">
    <property type="entry name" value="Dipep_AS"/>
</dbReference>
<keyword evidence="3" id="KW-1185">Reference proteome</keyword>
<protein>
    <submittedName>
        <fullName evidence="2">Membrane dipeptidase</fullName>
    </submittedName>
</protein>
<dbReference type="Pfam" id="PF01244">
    <property type="entry name" value="Peptidase_M19"/>
    <property type="match status" value="1"/>
</dbReference>
<evidence type="ECO:0000313" key="2">
    <source>
        <dbReference type="EMBL" id="TBH74542.1"/>
    </source>
</evidence>
<sequence>MKHLLFLLLSFSTFAQDIHFKSILVDTHNDCLTACIEKKVSLDQDLTGINHSDLARFKKGGVDYQLFSIWCDGEKANPYAWAMREMDSLYAVAARNPDKVVIAKSWKEIQRALKEQKLVAQFGVEGGHMIDSDLQKLETFYNRGVRYMTLTWNNSPGWASSHADEKNPDFKGHKGLTDFGKTVVKKMNQLGMIVDVSHVGETTFWDVINTTTKPIIASHSNAYSICPVSRNLKDEQIIAIGKNGGVIHLNFFSGFVDVDFFKKDAAFRKNHAAEIDSLIHSGMQTEYAFTAISDKYPLESDAIKPDLEQLMKHFDHIVKLIGVDHVGLGSDFDGINSAPKQLKTVIDYPLFTQALIARGYSNRDITKVLGGNFLRVYKANEKKN</sequence>
<evidence type="ECO:0000256" key="1">
    <source>
        <dbReference type="SAM" id="SignalP"/>
    </source>
</evidence>
<dbReference type="CDD" id="cd01301">
    <property type="entry name" value="rDP_like"/>
    <property type="match status" value="1"/>
</dbReference>
<feature type="signal peptide" evidence="1">
    <location>
        <begin position="1"/>
        <end position="15"/>
    </location>
</feature>
<gene>
    <name evidence="2" type="ORF">EWU20_05205</name>
</gene>
<dbReference type="PANTHER" id="PTHR10443:SF12">
    <property type="entry name" value="DIPEPTIDASE"/>
    <property type="match status" value="1"/>
</dbReference>
<dbReference type="OrthoDB" id="9804920at2"/>
<dbReference type="RefSeq" id="WP_130922987.1">
    <property type="nucleotide sequence ID" value="NZ_JAANOM010000001.1"/>
</dbReference>
<evidence type="ECO:0000313" key="3">
    <source>
        <dbReference type="Proteomes" id="UP000293583"/>
    </source>
</evidence>
<dbReference type="Proteomes" id="UP000293583">
    <property type="component" value="Unassembled WGS sequence"/>
</dbReference>
<dbReference type="InterPro" id="IPR008257">
    <property type="entry name" value="Pept_M19"/>
</dbReference>
<dbReference type="PANTHER" id="PTHR10443">
    <property type="entry name" value="MICROSOMAL DIPEPTIDASE"/>
    <property type="match status" value="1"/>
</dbReference>
<dbReference type="GO" id="GO:0006508">
    <property type="term" value="P:proteolysis"/>
    <property type="evidence" value="ECO:0007669"/>
    <property type="project" value="InterPro"/>
</dbReference>
<dbReference type="EMBL" id="SEWY01000002">
    <property type="protein sequence ID" value="TBH74542.1"/>
    <property type="molecule type" value="Genomic_DNA"/>
</dbReference>